<dbReference type="Proteomes" id="UP000233467">
    <property type="component" value="Unassembled WGS sequence"/>
</dbReference>
<dbReference type="SUPFAM" id="SSF81901">
    <property type="entry name" value="HCP-like"/>
    <property type="match status" value="1"/>
</dbReference>
<dbReference type="InterPro" id="IPR006597">
    <property type="entry name" value="Sel1-like"/>
</dbReference>
<dbReference type="Pfam" id="PF08238">
    <property type="entry name" value="Sel1"/>
    <property type="match status" value="3"/>
</dbReference>
<dbReference type="SMART" id="SM00671">
    <property type="entry name" value="SEL1"/>
    <property type="match status" value="3"/>
</dbReference>
<name>A0A2N3IXC8_AERSO</name>
<comment type="caution">
    <text evidence="1">The sequence shown here is derived from an EMBL/GenBank/DDBJ whole genome shotgun (WGS) entry which is preliminary data.</text>
</comment>
<sequence length="220" mass="24935">MLDRRATFRLHRRNENWITEIIMRPTTSRWLFIGLLGLVIWRLIPLSTEQDLASANRAWRTGHFDEATRIWSPLAAQGQPRAQALMGWSHEVGQGSDQDIHQAITLYRQSAQAGDAFGQYRLAELYLRGVGVKRDLREAFHWMEQAARNGDVPAMLKVGVLHLMGASGRVDLPQAKQWLYQAAQKGNKLALQVLQELALAEEGSSTFDFNWQPLLGDMTS</sequence>
<keyword evidence="2" id="KW-1185">Reference proteome</keyword>
<dbReference type="PANTHER" id="PTHR43628:SF1">
    <property type="entry name" value="CHITIN SYNTHASE REGULATORY FACTOR 2-RELATED"/>
    <property type="match status" value="1"/>
</dbReference>
<dbReference type="InterPro" id="IPR052945">
    <property type="entry name" value="Mitotic_Regulator"/>
</dbReference>
<reference evidence="1 2" key="1">
    <citation type="journal article" date="2017" name="Front. Microbiol.">
        <title>Strong Genomic and Phenotypic Heterogeneity in the Aeromonas sobria Species Complex.</title>
        <authorList>
            <person name="Gauthier J."/>
            <person name="Vincent A.T."/>
            <person name="Charette S.J."/>
            <person name="Derome N."/>
        </authorList>
    </citation>
    <scope>NUCLEOTIDE SEQUENCE [LARGE SCALE GENOMIC DNA]</scope>
    <source>
        <strain evidence="1 2">TM18</strain>
    </source>
</reference>
<protein>
    <recommendedName>
        <fullName evidence="3">Sel1 repeat family protein</fullName>
    </recommendedName>
</protein>
<dbReference type="AlphaFoldDB" id="A0A2N3IXC8"/>
<gene>
    <name evidence="1" type="ORF">CJP16_12000</name>
</gene>
<organism evidence="1 2">
    <name type="scientific">Aeromonas sobria</name>
    <dbReference type="NCBI Taxonomy" id="646"/>
    <lineage>
        <taxon>Bacteria</taxon>
        <taxon>Pseudomonadati</taxon>
        <taxon>Pseudomonadota</taxon>
        <taxon>Gammaproteobacteria</taxon>
        <taxon>Aeromonadales</taxon>
        <taxon>Aeromonadaceae</taxon>
        <taxon>Aeromonas</taxon>
    </lineage>
</organism>
<dbReference type="EMBL" id="NQMM01000032">
    <property type="protein sequence ID" value="PKQ77366.1"/>
    <property type="molecule type" value="Genomic_DNA"/>
</dbReference>
<proteinExistence type="predicted"/>
<accession>A0A2N3IXC8</accession>
<dbReference type="PANTHER" id="PTHR43628">
    <property type="entry name" value="ACTIVATOR OF C KINASE PROTEIN 1-RELATED"/>
    <property type="match status" value="1"/>
</dbReference>
<dbReference type="InterPro" id="IPR011990">
    <property type="entry name" value="TPR-like_helical_dom_sf"/>
</dbReference>
<evidence type="ECO:0000313" key="2">
    <source>
        <dbReference type="Proteomes" id="UP000233467"/>
    </source>
</evidence>
<evidence type="ECO:0000313" key="1">
    <source>
        <dbReference type="EMBL" id="PKQ77366.1"/>
    </source>
</evidence>
<dbReference type="Gene3D" id="1.25.40.10">
    <property type="entry name" value="Tetratricopeptide repeat domain"/>
    <property type="match status" value="1"/>
</dbReference>
<evidence type="ECO:0008006" key="3">
    <source>
        <dbReference type="Google" id="ProtNLM"/>
    </source>
</evidence>